<gene>
    <name evidence="1" type="ORF">H5410_015184</name>
</gene>
<sequence length="59" mass="6941">MESTDSQILNYLEFEVNPTSLNSYNFHILHKMHKINKSFEANDVEMGSTNLQIVNYYQV</sequence>
<dbReference type="EMBL" id="JACXVP010000003">
    <property type="protein sequence ID" value="KAG5615360.1"/>
    <property type="molecule type" value="Genomic_DNA"/>
</dbReference>
<keyword evidence="2" id="KW-1185">Reference proteome</keyword>
<dbReference type="AlphaFoldDB" id="A0A9J5ZT49"/>
<evidence type="ECO:0000313" key="1">
    <source>
        <dbReference type="EMBL" id="KAG5615360.1"/>
    </source>
</evidence>
<organism evidence="1 2">
    <name type="scientific">Solanum commersonii</name>
    <name type="common">Commerson's wild potato</name>
    <name type="synonym">Commerson's nightshade</name>
    <dbReference type="NCBI Taxonomy" id="4109"/>
    <lineage>
        <taxon>Eukaryota</taxon>
        <taxon>Viridiplantae</taxon>
        <taxon>Streptophyta</taxon>
        <taxon>Embryophyta</taxon>
        <taxon>Tracheophyta</taxon>
        <taxon>Spermatophyta</taxon>
        <taxon>Magnoliopsida</taxon>
        <taxon>eudicotyledons</taxon>
        <taxon>Gunneridae</taxon>
        <taxon>Pentapetalae</taxon>
        <taxon>asterids</taxon>
        <taxon>lamiids</taxon>
        <taxon>Solanales</taxon>
        <taxon>Solanaceae</taxon>
        <taxon>Solanoideae</taxon>
        <taxon>Solaneae</taxon>
        <taxon>Solanum</taxon>
    </lineage>
</organism>
<proteinExistence type="predicted"/>
<protein>
    <submittedName>
        <fullName evidence="1">Uncharacterized protein</fullName>
    </submittedName>
</protein>
<dbReference type="Proteomes" id="UP000824120">
    <property type="component" value="Chromosome 3"/>
</dbReference>
<reference evidence="1 2" key="1">
    <citation type="submission" date="2020-09" db="EMBL/GenBank/DDBJ databases">
        <title>De no assembly of potato wild relative species, Solanum commersonii.</title>
        <authorList>
            <person name="Cho K."/>
        </authorList>
    </citation>
    <scope>NUCLEOTIDE SEQUENCE [LARGE SCALE GENOMIC DNA]</scope>
    <source>
        <strain evidence="1">LZ3.2</strain>
        <tissue evidence="1">Leaf</tissue>
    </source>
</reference>
<comment type="caution">
    <text evidence="1">The sequence shown here is derived from an EMBL/GenBank/DDBJ whole genome shotgun (WGS) entry which is preliminary data.</text>
</comment>
<accession>A0A9J5ZT49</accession>
<evidence type="ECO:0000313" key="2">
    <source>
        <dbReference type="Proteomes" id="UP000824120"/>
    </source>
</evidence>
<name>A0A9J5ZT49_SOLCO</name>